<evidence type="ECO:0000313" key="3">
    <source>
        <dbReference type="Proteomes" id="UP000789706"/>
    </source>
</evidence>
<feature type="region of interest" description="Disordered" evidence="1">
    <location>
        <begin position="49"/>
        <end position="80"/>
    </location>
</feature>
<dbReference type="Proteomes" id="UP000789706">
    <property type="component" value="Unassembled WGS sequence"/>
</dbReference>
<sequence length="80" mass="8775">RYSSSNAAKSDLSQCHNTIVNTDADDKIERIYHEFDKIAFFLGFYGGENGDGNNNEDHDKIGESSGAIEPASPHSTTVMH</sequence>
<comment type="caution">
    <text evidence="2">The sequence shown here is derived from an EMBL/GenBank/DDBJ whole genome shotgun (WGS) entry which is preliminary data.</text>
</comment>
<name>A0A9N9AV47_9GLOM</name>
<keyword evidence="3" id="KW-1185">Reference proteome</keyword>
<reference evidence="2" key="1">
    <citation type="submission" date="2021-06" db="EMBL/GenBank/DDBJ databases">
        <authorList>
            <person name="Kallberg Y."/>
            <person name="Tangrot J."/>
            <person name="Rosling A."/>
        </authorList>
    </citation>
    <scope>NUCLEOTIDE SEQUENCE</scope>
    <source>
        <strain evidence="2">AZ414A</strain>
    </source>
</reference>
<proteinExistence type="predicted"/>
<dbReference type="EMBL" id="CAJVPK010000736">
    <property type="protein sequence ID" value="CAG8544438.1"/>
    <property type="molecule type" value="Genomic_DNA"/>
</dbReference>
<evidence type="ECO:0000256" key="1">
    <source>
        <dbReference type="SAM" id="MobiDB-lite"/>
    </source>
</evidence>
<protein>
    <submittedName>
        <fullName evidence="2">4596_t:CDS:1</fullName>
    </submittedName>
</protein>
<feature type="non-terminal residue" evidence="2">
    <location>
        <position position="80"/>
    </location>
</feature>
<accession>A0A9N9AV47</accession>
<organism evidence="2 3">
    <name type="scientific">Diversispora eburnea</name>
    <dbReference type="NCBI Taxonomy" id="1213867"/>
    <lineage>
        <taxon>Eukaryota</taxon>
        <taxon>Fungi</taxon>
        <taxon>Fungi incertae sedis</taxon>
        <taxon>Mucoromycota</taxon>
        <taxon>Glomeromycotina</taxon>
        <taxon>Glomeromycetes</taxon>
        <taxon>Diversisporales</taxon>
        <taxon>Diversisporaceae</taxon>
        <taxon>Diversispora</taxon>
    </lineage>
</organism>
<dbReference type="AlphaFoldDB" id="A0A9N9AV47"/>
<dbReference type="OrthoDB" id="242910at2759"/>
<gene>
    <name evidence="2" type="ORF">DEBURN_LOCUS6784</name>
</gene>
<evidence type="ECO:0000313" key="2">
    <source>
        <dbReference type="EMBL" id="CAG8544438.1"/>
    </source>
</evidence>